<protein>
    <submittedName>
        <fullName evidence="2">Uncharacterized protein</fullName>
    </submittedName>
</protein>
<gene>
    <name evidence="2" type="ORF">GCM10009749_23890</name>
</gene>
<dbReference type="Proteomes" id="UP001500002">
    <property type="component" value="Unassembled WGS sequence"/>
</dbReference>
<reference evidence="3" key="1">
    <citation type="journal article" date="2019" name="Int. J. Syst. Evol. Microbiol.">
        <title>The Global Catalogue of Microorganisms (GCM) 10K type strain sequencing project: providing services to taxonomists for standard genome sequencing and annotation.</title>
        <authorList>
            <consortium name="The Broad Institute Genomics Platform"/>
            <consortium name="The Broad Institute Genome Sequencing Center for Infectious Disease"/>
            <person name="Wu L."/>
            <person name="Ma J."/>
        </authorList>
    </citation>
    <scope>NUCLEOTIDE SEQUENCE [LARGE SCALE GENOMIC DNA]</scope>
    <source>
        <strain evidence="3">JCM 14322</strain>
    </source>
</reference>
<name>A0ABP4YGH4_9MICO</name>
<proteinExistence type="predicted"/>
<evidence type="ECO:0000256" key="1">
    <source>
        <dbReference type="SAM" id="MobiDB-lite"/>
    </source>
</evidence>
<feature type="compositionally biased region" description="Basic and acidic residues" evidence="1">
    <location>
        <begin position="52"/>
        <end position="72"/>
    </location>
</feature>
<feature type="compositionally biased region" description="Low complexity" evidence="1">
    <location>
        <begin position="76"/>
        <end position="87"/>
    </location>
</feature>
<evidence type="ECO:0000313" key="2">
    <source>
        <dbReference type="EMBL" id="GAA1813720.1"/>
    </source>
</evidence>
<dbReference type="EMBL" id="BAAANJ010000008">
    <property type="protein sequence ID" value="GAA1813720.1"/>
    <property type="molecule type" value="Genomic_DNA"/>
</dbReference>
<keyword evidence="3" id="KW-1185">Reference proteome</keyword>
<organism evidence="2 3">
    <name type="scientific">Agromyces neolithicus</name>
    <dbReference type="NCBI Taxonomy" id="269420"/>
    <lineage>
        <taxon>Bacteria</taxon>
        <taxon>Bacillati</taxon>
        <taxon>Actinomycetota</taxon>
        <taxon>Actinomycetes</taxon>
        <taxon>Micrococcales</taxon>
        <taxon>Microbacteriaceae</taxon>
        <taxon>Agromyces</taxon>
    </lineage>
</organism>
<accession>A0ABP4YGH4</accession>
<feature type="region of interest" description="Disordered" evidence="1">
    <location>
        <begin position="52"/>
        <end position="87"/>
    </location>
</feature>
<comment type="caution">
    <text evidence="2">The sequence shown here is derived from an EMBL/GenBank/DDBJ whole genome shotgun (WGS) entry which is preliminary data.</text>
</comment>
<evidence type="ECO:0000313" key="3">
    <source>
        <dbReference type="Proteomes" id="UP001500002"/>
    </source>
</evidence>
<sequence>MHARTPERVAQTLEPRETVLHAWVGDARLMPPELPAEQAAFVEQSHLGARRECGLRRREAGRSAAQDRDVGHQRTSRSTRSPSTAWR</sequence>